<dbReference type="PANTHER" id="PTHR43617:SF9">
    <property type="entry name" value="GNAT FAMILY ACETYLTRANSFERASE"/>
    <property type="match status" value="1"/>
</dbReference>
<reference evidence="2" key="1">
    <citation type="submission" date="2022-07" db="EMBL/GenBank/DDBJ databases">
        <title>Fungi with potential for degradation of polypropylene.</title>
        <authorList>
            <person name="Gostincar C."/>
        </authorList>
    </citation>
    <scope>NUCLEOTIDE SEQUENCE</scope>
    <source>
        <strain evidence="2">EXF-13287</strain>
    </source>
</reference>
<evidence type="ECO:0000259" key="1">
    <source>
        <dbReference type="PROSITE" id="PS51186"/>
    </source>
</evidence>
<dbReference type="GO" id="GO:0016747">
    <property type="term" value="F:acyltransferase activity, transferring groups other than amino-acyl groups"/>
    <property type="evidence" value="ECO:0007669"/>
    <property type="project" value="InterPro"/>
</dbReference>
<feature type="domain" description="N-acetyltransferase" evidence="1">
    <location>
        <begin position="6"/>
        <end position="178"/>
    </location>
</feature>
<dbReference type="Gene3D" id="3.40.630.30">
    <property type="match status" value="1"/>
</dbReference>
<proteinExistence type="predicted"/>
<keyword evidence="3" id="KW-1185">Reference proteome</keyword>
<dbReference type="EMBL" id="JANBVN010000069">
    <property type="protein sequence ID" value="KAJ9150635.1"/>
    <property type="molecule type" value="Genomic_DNA"/>
</dbReference>
<gene>
    <name evidence="2" type="ORF">NKR19_g5181</name>
</gene>
<dbReference type="Proteomes" id="UP001174691">
    <property type="component" value="Unassembled WGS sequence"/>
</dbReference>
<evidence type="ECO:0000313" key="3">
    <source>
        <dbReference type="Proteomes" id="UP001174691"/>
    </source>
</evidence>
<dbReference type="PANTHER" id="PTHR43617">
    <property type="entry name" value="L-AMINO ACID N-ACETYLTRANSFERASE"/>
    <property type="match status" value="1"/>
</dbReference>
<dbReference type="AlphaFoldDB" id="A0AA38S770"/>
<dbReference type="InterPro" id="IPR000182">
    <property type="entry name" value="GNAT_dom"/>
</dbReference>
<accession>A0AA38S770</accession>
<evidence type="ECO:0000313" key="2">
    <source>
        <dbReference type="EMBL" id="KAJ9150635.1"/>
    </source>
</evidence>
<sequence length="178" mass="20422">MAHQELHFRTATTEDALQIQQLVESAFRAEDSRPRWTADMALGRNFRIDVKHIMAPIMKPDSGILLACDHNNNLIASVQVSKSNADVARLAMLAVDQKHQRGGLGRKILHHAEDYCRRTWGVKKMGLNALSTRDELLAWYQRCGYRKTGELTPFKPWRDDETGFPDDLYFVELEKDLV</sequence>
<dbReference type="PROSITE" id="PS51186">
    <property type="entry name" value="GNAT"/>
    <property type="match status" value="1"/>
</dbReference>
<dbReference type="CDD" id="cd04301">
    <property type="entry name" value="NAT_SF"/>
    <property type="match status" value="1"/>
</dbReference>
<name>A0AA38S770_9PEZI</name>
<dbReference type="InterPro" id="IPR016181">
    <property type="entry name" value="Acyl_CoA_acyltransferase"/>
</dbReference>
<dbReference type="Pfam" id="PF00583">
    <property type="entry name" value="Acetyltransf_1"/>
    <property type="match status" value="1"/>
</dbReference>
<protein>
    <recommendedName>
        <fullName evidence="1">N-acetyltransferase domain-containing protein</fullName>
    </recommendedName>
</protein>
<dbReference type="InterPro" id="IPR050276">
    <property type="entry name" value="MshD_Acetyltransferase"/>
</dbReference>
<dbReference type="SUPFAM" id="SSF55729">
    <property type="entry name" value="Acyl-CoA N-acyltransferases (Nat)"/>
    <property type="match status" value="1"/>
</dbReference>
<comment type="caution">
    <text evidence="2">The sequence shown here is derived from an EMBL/GenBank/DDBJ whole genome shotgun (WGS) entry which is preliminary data.</text>
</comment>
<organism evidence="2 3">
    <name type="scientific">Coniochaeta hoffmannii</name>
    <dbReference type="NCBI Taxonomy" id="91930"/>
    <lineage>
        <taxon>Eukaryota</taxon>
        <taxon>Fungi</taxon>
        <taxon>Dikarya</taxon>
        <taxon>Ascomycota</taxon>
        <taxon>Pezizomycotina</taxon>
        <taxon>Sordariomycetes</taxon>
        <taxon>Sordariomycetidae</taxon>
        <taxon>Coniochaetales</taxon>
        <taxon>Coniochaetaceae</taxon>
        <taxon>Coniochaeta</taxon>
    </lineage>
</organism>